<dbReference type="PANTHER" id="PTHR32024">
    <property type="entry name" value="TRK SYSTEM POTASSIUM UPTAKE PROTEIN TRKG-RELATED"/>
    <property type="match status" value="1"/>
</dbReference>
<keyword evidence="2" id="KW-0813">Transport</keyword>
<evidence type="ECO:0000313" key="9">
    <source>
        <dbReference type="EMBL" id="ROZ64017.1"/>
    </source>
</evidence>
<organism evidence="9 10">
    <name type="scientific">Kocuria soli</name>
    <dbReference type="NCBI Taxonomy" id="2485125"/>
    <lineage>
        <taxon>Bacteria</taxon>
        <taxon>Bacillati</taxon>
        <taxon>Actinomycetota</taxon>
        <taxon>Actinomycetes</taxon>
        <taxon>Micrococcales</taxon>
        <taxon>Micrococcaceae</taxon>
        <taxon>Kocuria</taxon>
    </lineage>
</organism>
<feature type="transmembrane region" description="Helical" evidence="8">
    <location>
        <begin position="117"/>
        <end position="136"/>
    </location>
</feature>
<feature type="transmembrane region" description="Helical" evidence="8">
    <location>
        <begin position="286"/>
        <end position="317"/>
    </location>
</feature>
<dbReference type="GO" id="GO:0030001">
    <property type="term" value="P:metal ion transport"/>
    <property type="evidence" value="ECO:0007669"/>
    <property type="project" value="UniProtKB-ARBA"/>
</dbReference>
<dbReference type="GO" id="GO:0008324">
    <property type="term" value="F:monoatomic cation transmembrane transporter activity"/>
    <property type="evidence" value="ECO:0007669"/>
    <property type="project" value="InterPro"/>
</dbReference>
<comment type="caution">
    <text evidence="9">The sequence shown here is derived from an EMBL/GenBank/DDBJ whole genome shotgun (WGS) entry which is preliminary data.</text>
</comment>
<dbReference type="OrthoDB" id="9810952at2"/>
<keyword evidence="7 8" id="KW-0472">Membrane</keyword>
<evidence type="ECO:0000256" key="7">
    <source>
        <dbReference type="ARBA" id="ARBA00023136"/>
    </source>
</evidence>
<dbReference type="EMBL" id="RKMF01000004">
    <property type="protein sequence ID" value="ROZ64017.1"/>
    <property type="molecule type" value="Genomic_DNA"/>
</dbReference>
<reference evidence="9 10" key="1">
    <citation type="submission" date="2018-10" db="EMBL/GenBank/DDBJ databases">
        <title>Kocuria sp. M5W7-7, whole genome shotgun sequence.</title>
        <authorList>
            <person name="Tuo L."/>
        </authorList>
    </citation>
    <scope>NUCLEOTIDE SEQUENCE [LARGE SCALE GENOMIC DNA]</scope>
    <source>
        <strain evidence="9 10">M5W7-7</strain>
    </source>
</reference>
<dbReference type="InterPro" id="IPR003445">
    <property type="entry name" value="Cat_transpt"/>
</dbReference>
<feature type="transmembrane region" description="Helical" evidence="8">
    <location>
        <begin position="62"/>
        <end position="86"/>
    </location>
</feature>
<feature type="transmembrane region" description="Helical" evidence="8">
    <location>
        <begin position="28"/>
        <end position="50"/>
    </location>
</feature>
<keyword evidence="5 8" id="KW-1133">Transmembrane helix</keyword>
<evidence type="ECO:0000256" key="1">
    <source>
        <dbReference type="ARBA" id="ARBA00004651"/>
    </source>
</evidence>
<evidence type="ECO:0000256" key="4">
    <source>
        <dbReference type="ARBA" id="ARBA00022692"/>
    </source>
</evidence>
<keyword evidence="6" id="KW-0406">Ion transport</keyword>
<dbReference type="GO" id="GO:0005886">
    <property type="term" value="C:plasma membrane"/>
    <property type="evidence" value="ECO:0007669"/>
    <property type="project" value="UniProtKB-SubCell"/>
</dbReference>
<evidence type="ECO:0000256" key="5">
    <source>
        <dbReference type="ARBA" id="ARBA00022989"/>
    </source>
</evidence>
<evidence type="ECO:0000313" key="10">
    <source>
        <dbReference type="Proteomes" id="UP000270616"/>
    </source>
</evidence>
<proteinExistence type="predicted"/>
<evidence type="ECO:0000256" key="3">
    <source>
        <dbReference type="ARBA" id="ARBA00022475"/>
    </source>
</evidence>
<feature type="transmembrane region" description="Helical" evidence="8">
    <location>
        <begin position="148"/>
        <end position="167"/>
    </location>
</feature>
<accession>A0A3N3ZRR6</accession>
<comment type="subcellular location">
    <subcellularLocation>
        <location evidence="1">Cell membrane</location>
        <topology evidence="1">Multi-pass membrane protein</topology>
    </subcellularLocation>
</comment>
<evidence type="ECO:0000256" key="6">
    <source>
        <dbReference type="ARBA" id="ARBA00023065"/>
    </source>
</evidence>
<keyword evidence="3" id="KW-1003">Cell membrane</keyword>
<feature type="transmembrane region" description="Helical" evidence="8">
    <location>
        <begin position="179"/>
        <end position="202"/>
    </location>
</feature>
<keyword evidence="4 8" id="KW-0812">Transmembrane</keyword>
<dbReference type="Pfam" id="PF02386">
    <property type="entry name" value="TrkH"/>
    <property type="match status" value="1"/>
</dbReference>
<feature type="transmembrane region" description="Helical" evidence="8">
    <location>
        <begin position="214"/>
        <end position="236"/>
    </location>
</feature>
<evidence type="ECO:0000256" key="2">
    <source>
        <dbReference type="ARBA" id="ARBA00022448"/>
    </source>
</evidence>
<name>A0A3N3ZRR6_9MICC</name>
<dbReference type="PANTHER" id="PTHR32024:SF1">
    <property type="entry name" value="KTR SYSTEM POTASSIUM UPTAKE PROTEIN B"/>
    <property type="match status" value="1"/>
</dbReference>
<dbReference type="AlphaFoldDB" id="A0A3N3ZRR6"/>
<feature type="transmembrane region" description="Helical" evidence="8">
    <location>
        <begin position="379"/>
        <end position="403"/>
    </location>
</feature>
<gene>
    <name evidence="9" type="ORF">EDL96_04345</name>
</gene>
<keyword evidence="10" id="KW-1185">Reference proteome</keyword>
<protein>
    <submittedName>
        <fullName evidence="9">TrkH family potassium uptake protein</fullName>
    </submittedName>
</protein>
<evidence type="ECO:0000256" key="8">
    <source>
        <dbReference type="SAM" id="Phobius"/>
    </source>
</evidence>
<sequence length="434" mass="45848">MLVTGFAVVLALGTAALMLPFATPGPGHASFMEALFTATSSLCLTGLIVVDTPTYWTTFGQVVILALIQIGGFGVMTFATMIGIFMSRRFGLGLRVAVASETRSTGPGEMRHAVKRIVFTIVAVETAVALLLAARFATGYGYSPGKALWHGVFHSISGFNNAGFALYTANLMDFDGDPLVLLPIAAAVIVGGLGFPVIVELLRHIRVPRLWSMTTRMMVVGTPVLLLGGTAFLLLVEWGNPTTLGPMGFGDKLLNAFFQSTITRTAGFNSVDLAGMHPVAWFGMDFLMLVGGGSAGTAGGLRITTVLVLLFVAWTEVRGQQAVNVLGRRLSRSVQREALTIVVLSMAILVTAQMGLMLLEPDLGLDRLLFESVSAFATVGLSTGITAQIGTGGQLILIALMFIGRLGPTTIAAAIAAQDTTRTWELPKERPLIG</sequence>
<feature type="transmembrane region" description="Helical" evidence="8">
    <location>
        <begin position="338"/>
        <end position="359"/>
    </location>
</feature>
<dbReference type="Proteomes" id="UP000270616">
    <property type="component" value="Unassembled WGS sequence"/>
</dbReference>